<dbReference type="EMBL" id="CP117450">
    <property type="protein sequence ID" value="WLH05720.1"/>
    <property type="molecule type" value="Genomic_DNA"/>
</dbReference>
<evidence type="ECO:0000313" key="1">
    <source>
        <dbReference type="EMBL" id="WLH05720.1"/>
    </source>
</evidence>
<organism evidence="1 2">
    <name type="scientific">Pseudomonas lurida</name>
    <dbReference type="NCBI Taxonomy" id="244566"/>
    <lineage>
        <taxon>Bacteria</taxon>
        <taxon>Pseudomonadati</taxon>
        <taxon>Pseudomonadota</taxon>
        <taxon>Gammaproteobacteria</taxon>
        <taxon>Pseudomonadales</taxon>
        <taxon>Pseudomonadaceae</taxon>
        <taxon>Pseudomonas</taxon>
    </lineage>
</organism>
<protein>
    <recommendedName>
        <fullName evidence="3">Immunity protein 63 of polymorphic toxin system</fullName>
    </recommendedName>
</protein>
<accession>A0ABY9FR51</accession>
<reference evidence="1 2" key="1">
    <citation type="submission" date="2023-02" db="EMBL/GenBank/DDBJ databases">
        <title>Evolution of Hrp T3SS in non-pathogenic Pseudomonas fluorescens.</title>
        <authorList>
            <person name="Liao K."/>
            <person name="Wei H."/>
            <person name="Gu Y."/>
        </authorList>
    </citation>
    <scope>NUCLEOTIDE SEQUENCE [LARGE SCALE GENOMIC DNA]</scope>
    <source>
        <strain evidence="1 2">FP2043</strain>
    </source>
</reference>
<evidence type="ECO:0008006" key="3">
    <source>
        <dbReference type="Google" id="ProtNLM"/>
    </source>
</evidence>
<name>A0ABY9FR51_9PSED</name>
<gene>
    <name evidence="1" type="ORF">PSH67_23210</name>
</gene>
<evidence type="ECO:0000313" key="2">
    <source>
        <dbReference type="Proteomes" id="UP001236748"/>
    </source>
</evidence>
<keyword evidence="2" id="KW-1185">Reference proteome</keyword>
<dbReference type="RefSeq" id="WP_305387929.1">
    <property type="nucleotide sequence ID" value="NZ_CP117450.1"/>
</dbReference>
<sequence>MSKIIEAINVMASNKDNIDMVLQGDNQSEIFFRYGKKHKWSIFKNDSDEYYLHYYPGEHDLKEMASWQPEDWFEFNGMVSYSSKDLGTKEARESLRELYTLVKEKVYGMEEVLDDIISSDETW</sequence>
<proteinExistence type="predicted"/>
<dbReference type="Proteomes" id="UP001236748">
    <property type="component" value="Chromosome"/>
</dbReference>